<reference evidence="11" key="2">
    <citation type="submission" date="2019-11" db="EMBL/GenBank/DDBJ databases">
        <title>Whole genome comparisons of Staphylococcus agnetis isolates from cattle and chickens.</title>
        <authorList>
            <person name="Rhoads D."/>
            <person name="Shwani A."/>
            <person name="Adkins P."/>
            <person name="Calcutt M."/>
            <person name="Middleton J."/>
        </authorList>
    </citation>
    <scope>NUCLEOTIDE SEQUENCE</scope>
    <source>
        <strain evidence="11">1387</strain>
    </source>
</reference>
<dbReference type="Proteomes" id="UP001065705">
    <property type="component" value="Chromosome"/>
</dbReference>
<evidence type="ECO:0000256" key="6">
    <source>
        <dbReference type="ARBA" id="ARBA00023306"/>
    </source>
</evidence>
<dbReference type="GO" id="GO:0000917">
    <property type="term" value="P:division septum assembly"/>
    <property type="evidence" value="ECO:0007669"/>
    <property type="project" value="UniProtKB-KW"/>
</dbReference>
<reference evidence="13" key="3">
    <citation type="submission" date="2022-03" db="EMBL/GenBank/DDBJ databases">
        <title>Comparative Genomics of East African Camel-Associated Staphylococcaceae spp.: Diversity and Inheritance of Traits Involved in Host-Pathogen Interactions.</title>
        <authorList>
            <person name="Akarsu H."/>
            <person name="Liljander A."/>
            <person name="Younan M."/>
            <person name="Brodard I."/>
            <person name="Glucks I."/>
            <person name="Labroussaa F."/>
            <person name="Overesch G."/>
            <person name="Kuhnert P."/>
            <person name="Perreten V."/>
            <person name="Drexler J.F."/>
            <person name="Corman V.M."/>
            <person name="Falquet L."/>
            <person name="Jores J."/>
        </authorList>
    </citation>
    <scope>NUCLEOTIDE SEQUENCE</scope>
    <source>
        <strain evidence="13">IVB6197</strain>
    </source>
</reference>
<dbReference type="EMBL" id="WMFL01000080">
    <property type="protein sequence ID" value="NJI03055.1"/>
    <property type="molecule type" value="Genomic_DNA"/>
</dbReference>
<evidence type="ECO:0000313" key="15">
    <source>
        <dbReference type="Proteomes" id="UP000646308"/>
    </source>
</evidence>
<dbReference type="InterPro" id="IPR036192">
    <property type="entry name" value="Cell_div_ZapA-like_sf"/>
</dbReference>
<evidence type="ECO:0000256" key="5">
    <source>
        <dbReference type="ARBA" id="ARBA00023210"/>
    </source>
</evidence>
<keyword evidence="10" id="KW-0175">Coiled coil</keyword>
<dbReference type="GO" id="GO:0032153">
    <property type="term" value="C:cell division site"/>
    <property type="evidence" value="ECO:0007669"/>
    <property type="project" value="TreeGrafter"/>
</dbReference>
<comment type="subunit">
    <text evidence="8">Homodimer. Interacts with FtsZ.</text>
</comment>
<keyword evidence="6" id="KW-0131">Cell cycle</keyword>
<keyword evidence="3" id="KW-0963">Cytoplasm</keyword>
<evidence type="ECO:0000256" key="10">
    <source>
        <dbReference type="SAM" id="Coils"/>
    </source>
</evidence>
<dbReference type="Proteomes" id="UP000646308">
    <property type="component" value="Unassembled WGS sequence"/>
</dbReference>
<dbReference type="KEGG" id="sagq:EP23_01770"/>
<dbReference type="OrthoDB" id="9808604at2"/>
<dbReference type="AlphaFoldDB" id="A0A085UFE6"/>
<dbReference type="Gene3D" id="6.10.250.790">
    <property type="match status" value="1"/>
</dbReference>
<dbReference type="EMBL" id="NEFX01000022">
    <property type="protein sequence ID" value="OTW30245.1"/>
    <property type="molecule type" value="Genomic_DNA"/>
</dbReference>
<organism evidence="11 15">
    <name type="scientific">Staphylococcus agnetis</name>
    <dbReference type="NCBI Taxonomy" id="985762"/>
    <lineage>
        <taxon>Bacteria</taxon>
        <taxon>Bacillati</taxon>
        <taxon>Bacillota</taxon>
        <taxon>Bacilli</taxon>
        <taxon>Bacillales</taxon>
        <taxon>Staphylococcaceae</taxon>
        <taxon>Staphylococcus</taxon>
    </lineage>
</organism>
<dbReference type="GO" id="GO:0005829">
    <property type="term" value="C:cytosol"/>
    <property type="evidence" value="ECO:0007669"/>
    <property type="project" value="TreeGrafter"/>
</dbReference>
<keyword evidence="5" id="KW-0717">Septation</keyword>
<dbReference type="PANTHER" id="PTHR34981:SF1">
    <property type="entry name" value="CELL DIVISION PROTEIN ZAPA"/>
    <property type="match status" value="1"/>
</dbReference>
<dbReference type="InterPro" id="IPR053712">
    <property type="entry name" value="Bac_CellDiv_Activator"/>
</dbReference>
<evidence type="ECO:0000313" key="13">
    <source>
        <dbReference type="EMBL" id="UXU56563.1"/>
    </source>
</evidence>
<reference evidence="12 14" key="1">
    <citation type="submission" date="2017-04" db="EMBL/GenBank/DDBJ databases">
        <title>Staphylococcus agnetis, a potential pathogen in the broiler production.</title>
        <authorList>
            <person name="Poulsen L."/>
        </authorList>
    </citation>
    <scope>NUCLEOTIDE SEQUENCE [LARGE SCALE GENOMIC DNA]</scope>
    <source>
        <strain evidence="12 14">723_310714_2_2_spleen</strain>
    </source>
</reference>
<dbReference type="Proteomes" id="UP000195208">
    <property type="component" value="Unassembled WGS sequence"/>
</dbReference>
<evidence type="ECO:0000256" key="2">
    <source>
        <dbReference type="ARBA" id="ARBA00015195"/>
    </source>
</evidence>
<evidence type="ECO:0000256" key="3">
    <source>
        <dbReference type="ARBA" id="ARBA00022490"/>
    </source>
</evidence>
<sequence length="88" mass="10168">MGEFKNRINVTINDQHYTIIGENDPEHIRYVADLVDDKIRTLGQRNAGLDSVRKAVLTAVNVTHELVLLEEENAKLREEIQRLKHRGH</sequence>
<evidence type="ECO:0000313" key="12">
    <source>
        <dbReference type="EMBL" id="OTW30245.1"/>
    </source>
</evidence>
<accession>A0A085UFE6</accession>
<protein>
    <recommendedName>
        <fullName evidence="2">Cell division protein ZapA</fullName>
    </recommendedName>
    <alternativeName>
        <fullName evidence="9">Z ring-associated protein ZapA</fullName>
    </alternativeName>
</protein>
<dbReference type="NCBIfam" id="NF010724">
    <property type="entry name" value="PRK14126.1"/>
    <property type="match status" value="1"/>
</dbReference>
<dbReference type="PANTHER" id="PTHR34981">
    <property type="entry name" value="CELL DIVISION PROTEIN ZAPA"/>
    <property type="match status" value="1"/>
</dbReference>
<comment type="subcellular location">
    <subcellularLocation>
        <location evidence="1">Cytoplasm</location>
    </subcellularLocation>
</comment>
<comment type="function">
    <text evidence="7">Activator of cell division through the inhibition of FtsZ GTPase activity, therefore promoting FtsZ assembly into bundles of protofilaments necessary for the formation of the division Z ring. It is recruited early at mid-cell but it is not essential for cell division.</text>
</comment>
<evidence type="ECO:0000256" key="8">
    <source>
        <dbReference type="ARBA" id="ARBA00026068"/>
    </source>
</evidence>
<dbReference type="InterPro" id="IPR007838">
    <property type="entry name" value="Cell_div_ZapA-like"/>
</dbReference>
<dbReference type="GO" id="GO:0000921">
    <property type="term" value="P:septin ring assembly"/>
    <property type="evidence" value="ECO:0007669"/>
    <property type="project" value="TreeGrafter"/>
</dbReference>
<keyword evidence="4 11" id="KW-0132">Cell division</keyword>
<evidence type="ECO:0000313" key="14">
    <source>
        <dbReference type="Proteomes" id="UP000195208"/>
    </source>
</evidence>
<evidence type="ECO:0000313" key="11">
    <source>
        <dbReference type="EMBL" id="NJI03055.1"/>
    </source>
</evidence>
<dbReference type="EMBL" id="CP094809">
    <property type="protein sequence ID" value="UXU56563.1"/>
    <property type="molecule type" value="Genomic_DNA"/>
</dbReference>
<dbReference type="eggNOG" id="COG3027">
    <property type="taxonomic scope" value="Bacteria"/>
</dbReference>
<dbReference type="GO" id="GO:0030428">
    <property type="term" value="C:cell septum"/>
    <property type="evidence" value="ECO:0007669"/>
    <property type="project" value="TreeGrafter"/>
</dbReference>
<dbReference type="GO" id="GO:0043093">
    <property type="term" value="P:FtsZ-dependent cytokinesis"/>
    <property type="evidence" value="ECO:0007669"/>
    <property type="project" value="TreeGrafter"/>
</dbReference>
<evidence type="ECO:0000256" key="1">
    <source>
        <dbReference type="ARBA" id="ARBA00004496"/>
    </source>
</evidence>
<evidence type="ECO:0000256" key="4">
    <source>
        <dbReference type="ARBA" id="ARBA00022618"/>
    </source>
</evidence>
<dbReference type="SUPFAM" id="SSF102829">
    <property type="entry name" value="Cell division protein ZapA-like"/>
    <property type="match status" value="1"/>
</dbReference>
<name>A0A085UFE6_9STAP</name>
<feature type="coiled-coil region" evidence="10">
    <location>
        <begin position="59"/>
        <end position="86"/>
    </location>
</feature>
<keyword evidence="14" id="KW-1185">Reference proteome</keyword>
<dbReference type="GeneID" id="57691223"/>
<evidence type="ECO:0000256" key="7">
    <source>
        <dbReference type="ARBA" id="ARBA00024910"/>
    </source>
</evidence>
<dbReference type="Pfam" id="PF05164">
    <property type="entry name" value="ZapA"/>
    <property type="match status" value="1"/>
</dbReference>
<dbReference type="RefSeq" id="WP_037566133.1">
    <property type="nucleotide sequence ID" value="NZ_CP009623.1"/>
</dbReference>
<gene>
    <name evidence="11" type="primary">zapA</name>
    <name evidence="12" type="ORF">B9M88_10605</name>
    <name evidence="11" type="ORF">GLV84_09465</name>
    <name evidence="13" type="ORF">MUA95_08290</name>
</gene>
<evidence type="ECO:0000256" key="9">
    <source>
        <dbReference type="ARBA" id="ARBA00033158"/>
    </source>
</evidence>
<proteinExistence type="predicted"/>